<proteinExistence type="predicted"/>
<reference evidence="2" key="1">
    <citation type="submission" date="2015-10" db="EMBL/GenBank/DDBJ databases">
        <authorList>
            <person name="Regsiter A."/>
            <person name="william w."/>
        </authorList>
    </citation>
    <scope>NUCLEOTIDE SEQUENCE</scope>
    <source>
        <strain evidence="2">Montdore</strain>
    </source>
</reference>
<evidence type="ECO:0000256" key="1">
    <source>
        <dbReference type="SAM" id="MobiDB-lite"/>
    </source>
</evidence>
<keyword evidence="3" id="KW-1185">Reference proteome</keyword>
<organism evidence="2 3">
    <name type="scientific">Tuber aestivum</name>
    <name type="common">summer truffle</name>
    <dbReference type="NCBI Taxonomy" id="59557"/>
    <lineage>
        <taxon>Eukaryota</taxon>
        <taxon>Fungi</taxon>
        <taxon>Dikarya</taxon>
        <taxon>Ascomycota</taxon>
        <taxon>Pezizomycotina</taxon>
        <taxon>Pezizomycetes</taxon>
        <taxon>Pezizales</taxon>
        <taxon>Tuberaceae</taxon>
        <taxon>Tuber</taxon>
    </lineage>
</organism>
<evidence type="ECO:0000313" key="3">
    <source>
        <dbReference type="Proteomes" id="UP001412239"/>
    </source>
</evidence>
<name>A0A292PTB2_9PEZI</name>
<accession>A0A292PTB2</accession>
<dbReference type="EMBL" id="LN891072">
    <property type="protein sequence ID" value="CUS09710.1"/>
    <property type="molecule type" value="Genomic_DNA"/>
</dbReference>
<evidence type="ECO:0000313" key="2">
    <source>
        <dbReference type="EMBL" id="CUS09710.1"/>
    </source>
</evidence>
<feature type="compositionally biased region" description="Basic and acidic residues" evidence="1">
    <location>
        <begin position="133"/>
        <end position="155"/>
    </location>
</feature>
<feature type="region of interest" description="Disordered" evidence="1">
    <location>
        <begin position="124"/>
        <end position="155"/>
    </location>
</feature>
<dbReference type="AlphaFoldDB" id="A0A292PTB2"/>
<sequence>MTPLAKSHNRFGGANVGGMNDSIYTSPKGSTESNTSSSAIGEVRALSLHSIPLAARTAVDEAVDGPKSIAGQWRCVGSLADSLFGRRGIVPERGIHFFEGFVVAGGYESFDNIIVEGRDIVLSESGWNGSDESSSKKEKGGGEEEFELHFEKRNG</sequence>
<protein>
    <submittedName>
        <fullName evidence="2">Uncharacterized protein</fullName>
    </submittedName>
</protein>
<dbReference type="Proteomes" id="UP001412239">
    <property type="component" value="Unassembled WGS sequence"/>
</dbReference>
<gene>
    <name evidence="2" type="ORF">GSTUAT00006257001</name>
</gene>